<comment type="caution">
    <text evidence="1">The sequence shown here is derived from an EMBL/GenBank/DDBJ whole genome shotgun (WGS) entry which is preliminary data.</text>
</comment>
<keyword evidence="2" id="KW-1185">Reference proteome</keyword>
<evidence type="ECO:0000313" key="1">
    <source>
        <dbReference type="EMBL" id="KAJ7300755.1"/>
    </source>
</evidence>
<dbReference type="Proteomes" id="UP001218218">
    <property type="component" value="Unassembled WGS sequence"/>
</dbReference>
<gene>
    <name evidence="1" type="ORF">DFH08DRAFT_907934</name>
</gene>
<dbReference type="PANTHER" id="PTHR42057:SF2">
    <property type="entry name" value="F-BOX DOMAIN PROTEIN (AFU_ORTHOLOGUE AFUA_4G00200)-RELATED"/>
    <property type="match status" value="1"/>
</dbReference>
<organism evidence="1 2">
    <name type="scientific">Mycena albidolilacea</name>
    <dbReference type="NCBI Taxonomy" id="1033008"/>
    <lineage>
        <taxon>Eukaryota</taxon>
        <taxon>Fungi</taxon>
        <taxon>Dikarya</taxon>
        <taxon>Basidiomycota</taxon>
        <taxon>Agaricomycotina</taxon>
        <taxon>Agaricomycetes</taxon>
        <taxon>Agaricomycetidae</taxon>
        <taxon>Agaricales</taxon>
        <taxon>Marasmiineae</taxon>
        <taxon>Mycenaceae</taxon>
        <taxon>Mycena</taxon>
    </lineage>
</organism>
<dbReference type="EMBL" id="JARIHO010000153">
    <property type="protein sequence ID" value="KAJ7300755.1"/>
    <property type="molecule type" value="Genomic_DNA"/>
</dbReference>
<dbReference type="PANTHER" id="PTHR42057">
    <property type="entry name" value="F-BOX DOMAIN PROTEIN (AFU_ORTHOLOGUE AFUA_4G00200)"/>
    <property type="match status" value="1"/>
</dbReference>
<name>A0AAD6YWT1_9AGAR</name>
<dbReference type="AlphaFoldDB" id="A0AAD6YWT1"/>
<proteinExistence type="predicted"/>
<sequence length="380" mass="42178">MAILPPELLHTIAQDVRGHSDICNLRLVSKSLNSVATPLAFRVIVVHDSVKSANAVSFLQSCDESITSLVHEVVFRGDPESSVESAGEAETSGQAGREALRIVFSGLNKFCSLQNLRLEFHDNHEEWNSDGPTHYLLLQKDIFTALASNLPPLLASLALIDMIAVPDDIYAQEDFHRVFRSLKTLEISVLCNADLEGVYCDEVLGEFWDQSVPHMVRSATAVTTLTIRSDLRVGALPAMTFDMFLPHLSSLVLHRFVLHDAVEFILDHKATLTRLELYDCSIDGGLEGDIPRPWHAVFASFEAELGALRDFVFESEGDWRFEYTLEDPGFGHVPFDDPEEDAEFLGKGLDGPALESLMAAVESRRRGRHTDDVQITAFQG</sequence>
<evidence type="ECO:0000313" key="2">
    <source>
        <dbReference type="Proteomes" id="UP001218218"/>
    </source>
</evidence>
<accession>A0AAD6YWT1</accession>
<evidence type="ECO:0008006" key="3">
    <source>
        <dbReference type="Google" id="ProtNLM"/>
    </source>
</evidence>
<protein>
    <recommendedName>
        <fullName evidence="3">F-box domain-containing protein</fullName>
    </recommendedName>
</protein>
<reference evidence="1" key="1">
    <citation type="submission" date="2023-03" db="EMBL/GenBank/DDBJ databases">
        <title>Massive genome expansion in bonnet fungi (Mycena s.s.) driven by repeated elements and novel gene families across ecological guilds.</title>
        <authorList>
            <consortium name="Lawrence Berkeley National Laboratory"/>
            <person name="Harder C.B."/>
            <person name="Miyauchi S."/>
            <person name="Viragh M."/>
            <person name="Kuo A."/>
            <person name="Thoen E."/>
            <person name="Andreopoulos B."/>
            <person name="Lu D."/>
            <person name="Skrede I."/>
            <person name="Drula E."/>
            <person name="Henrissat B."/>
            <person name="Morin E."/>
            <person name="Kohler A."/>
            <person name="Barry K."/>
            <person name="LaButti K."/>
            <person name="Morin E."/>
            <person name="Salamov A."/>
            <person name="Lipzen A."/>
            <person name="Mereny Z."/>
            <person name="Hegedus B."/>
            <person name="Baldrian P."/>
            <person name="Stursova M."/>
            <person name="Weitz H."/>
            <person name="Taylor A."/>
            <person name="Grigoriev I.V."/>
            <person name="Nagy L.G."/>
            <person name="Martin F."/>
            <person name="Kauserud H."/>
        </authorList>
    </citation>
    <scope>NUCLEOTIDE SEQUENCE</scope>
    <source>
        <strain evidence="1">CBHHK002</strain>
    </source>
</reference>